<feature type="region of interest" description="Disordered" evidence="1">
    <location>
        <begin position="238"/>
        <end position="264"/>
    </location>
</feature>
<sequence>MPGPEQDQHPQGLSEQGFPAISLVRPSAQIRAGFFQTGNPLGIRDVCSPRKADPPPTPGPQNTGKAGRETPCGGVNLGPGFWPERQQVTLASVGSKGHLNKTPPSQRTAKPPKPRTRPGEGKGNKGSGASCRGRRVTQDGADLPGRGSEKQREIDGEEERHPHLMERKEEKTQPSHLQGGSHSCLLPEISSDSGCPLCKGLSRAGPSALWVCLAQRCCPLPRLTGHFPFRVWQSTSARRPPAQLPAGDCPPRRHQPTASPCPPATHCPRAPTGLRVSRC</sequence>
<evidence type="ECO:0000256" key="1">
    <source>
        <dbReference type="SAM" id="MobiDB-lite"/>
    </source>
</evidence>
<accession>A0A7J7TW60</accession>
<name>A0A7J7TW60_PIPKU</name>
<proteinExistence type="predicted"/>
<organism evidence="2 3">
    <name type="scientific">Pipistrellus kuhlii</name>
    <name type="common">Kuhl's pipistrelle</name>
    <dbReference type="NCBI Taxonomy" id="59472"/>
    <lineage>
        <taxon>Eukaryota</taxon>
        <taxon>Metazoa</taxon>
        <taxon>Chordata</taxon>
        <taxon>Craniata</taxon>
        <taxon>Vertebrata</taxon>
        <taxon>Euteleostomi</taxon>
        <taxon>Mammalia</taxon>
        <taxon>Eutheria</taxon>
        <taxon>Laurasiatheria</taxon>
        <taxon>Chiroptera</taxon>
        <taxon>Yangochiroptera</taxon>
        <taxon>Vespertilionidae</taxon>
        <taxon>Pipistrellus</taxon>
    </lineage>
</organism>
<feature type="region of interest" description="Disordered" evidence="1">
    <location>
        <begin position="35"/>
        <end position="183"/>
    </location>
</feature>
<evidence type="ECO:0000313" key="2">
    <source>
        <dbReference type="EMBL" id="KAF6304823.1"/>
    </source>
</evidence>
<reference evidence="2 3" key="1">
    <citation type="journal article" date="2020" name="Nature">
        <title>Six reference-quality genomes reveal evolution of bat adaptations.</title>
        <authorList>
            <person name="Jebb D."/>
            <person name="Huang Z."/>
            <person name="Pippel M."/>
            <person name="Hughes G.M."/>
            <person name="Lavrichenko K."/>
            <person name="Devanna P."/>
            <person name="Winkler S."/>
            <person name="Jermiin L.S."/>
            <person name="Skirmuntt E.C."/>
            <person name="Katzourakis A."/>
            <person name="Burkitt-Gray L."/>
            <person name="Ray D.A."/>
            <person name="Sullivan K.A.M."/>
            <person name="Roscito J.G."/>
            <person name="Kirilenko B.M."/>
            <person name="Davalos L.M."/>
            <person name="Corthals A.P."/>
            <person name="Power M.L."/>
            <person name="Jones G."/>
            <person name="Ransome R.D."/>
            <person name="Dechmann D.K.N."/>
            <person name="Locatelli A.G."/>
            <person name="Puechmaille S.J."/>
            <person name="Fedrigo O."/>
            <person name="Jarvis E.D."/>
            <person name="Hiller M."/>
            <person name="Vernes S.C."/>
            <person name="Myers E.W."/>
            <person name="Teeling E.C."/>
        </authorList>
    </citation>
    <scope>NUCLEOTIDE SEQUENCE [LARGE SCALE GENOMIC DNA]</scope>
    <source>
        <strain evidence="2">MPipKuh1</strain>
        <tissue evidence="2">Flight muscle</tissue>
    </source>
</reference>
<feature type="compositionally biased region" description="Basic and acidic residues" evidence="1">
    <location>
        <begin position="147"/>
        <end position="173"/>
    </location>
</feature>
<keyword evidence="3" id="KW-1185">Reference proteome</keyword>
<dbReference type="Proteomes" id="UP000558488">
    <property type="component" value="Unassembled WGS sequence"/>
</dbReference>
<gene>
    <name evidence="2" type="ORF">mPipKuh1_009276</name>
</gene>
<protein>
    <submittedName>
        <fullName evidence="2">Uncharacterized protein</fullName>
    </submittedName>
</protein>
<evidence type="ECO:0000313" key="3">
    <source>
        <dbReference type="Proteomes" id="UP000558488"/>
    </source>
</evidence>
<comment type="caution">
    <text evidence="2">The sequence shown here is derived from an EMBL/GenBank/DDBJ whole genome shotgun (WGS) entry which is preliminary data.</text>
</comment>
<dbReference type="AlphaFoldDB" id="A0A7J7TW60"/>
<dbReference type="EMBL" id="JACAGB010000024">
    <property type="protein sequence ID" value="KAF6304823.1"/>
    <property type="molecule type" value="Genomic_DNA"/>
</dbReference>